<dbReference type="Pfam" id="PF00216">
    <property type="entry name" value="Bac_DNA_binding"/>
    <property type="match status" value="1"/>
</dbReference>
<dbReference type="AlphaFoldDB" id="A0A9X4MGT9"/>
<evidence type="ECO:0000256" key="7">
    <source>
        <dbReference type="ARBA" id="ARBA00023172"/>
    </source>
</evidence>
<keyword evidence="6" id="KW-0804">Transcription</keyword>
<dbReference type="PANTHER" id="PTHR33175">
    <property type="entry name" value="DNA-BINDING PROTEIN HU"/>
    <property type="match status" value="1"/>
</dbReference>
<reference evidence="9" key="2">
    <citation type="submission" date="2022-10" db="EMBL/GenBank/DDBJ databases">
        <authorList>
            <person name="Aronson H.S."/>
        </authorList>
    </citation>
    <scope>NUCLEOTIDE SEQUENCE</scope>
    <source>
        <strain evidence="9">RS19-109</strain>
    </source>
</reference>
<dbReference type="GO" id="GO:0030527">
    <property type="term" value="F:structural constituent of chromatin"/>
    <property type="evidence" value="ECO:0007669"/>
    <property type="project" value="InterPro"/>
</dbReference>
<dbReference type="GO" id="GO:0006310">
    <property type="term" value="P:DNA recombination"/>
    <property type="evidence" value="ECO:0007669"/>
    <property type="project" value="UniProtKB-KW"/>
</dbReference>
<gene>
    <name evidence="9" type="ORF">OLX77_07850</name>
</gene>
<evidence type="ECO:0000313" key="10">
    <source>
        <dbReference type="Proteomes" id="UP001154240"/>
    </source>
</evidence>
<keyword evidence="7" id="KW-0233">DNA recombination</keyword>
<evidence type="ECO:0000256" key="1">
    <source>
        <dbReference type="ARBA" id="ARBA00010529"/>
    </source>
</evidence>
<evidence type="ECO:0000256" key="3">
    <source>
        <dbReference type="ARBA" id="ARBA00022845"/>
    </source>
</evidence>
<proteinExistence type="inferred from homology"/>
<evidence type="ECO:0000256" key="6">
    <source>
        <dbReference type="ARBA" id="ARBA00023163"/>
    </source>
</evidence>
<dbReference type="PANTHER" id="PTHR33175:SF2">
    <property type="entry name" value="INTEGRATION HOST FACTOR SUBUNIT ALPHA"/>
    <property type="match status" value="1"/>
</dbReference>
<sequence>MKRSNLTRKELAQTINDKMGFSQRSAGEMVDAVFDALKKTLLQGEAIKIVQFGTFTVRKKSSRVGRNPRTGETMEISKRHMVSFRPSKVVRENLNKE</sequence>
<dbReference type="InterPro" id="IPR010992">
    <property type="entry name" value="IHF-like_DNA-bd_dom_sf"/>
</dbReference>
<name>A0A9X4MGT9_9BACT</name>
<comment type="similarity">
    <text evidence="1 8">Belongs to the bacterial histone-like protein family.</text>
</comment>
<keyword evidence="10" id="KW-1185">Reference proteome</keyword>
<reference evidence="9" key="1">
    <citation type="journal article" date="2022" name="bioRxiv">
        <title>Thiovibrio frasassiensisgen. nov., sp. nov., an autotrophic, elemental sulfur disproportionating bacterium isolated from sulfidic karst sediment, and proposal of Thiovibrionaceae fam. nov.</title>
        <authorList>
            <person name="Aronson H."/>
            <person name="Thomas C."/>
            <person name="Bhattacharyya M."/>
            <person name="Eckstein S."/>
            <person name="Jensen S."/>
            <person name="Barco R."/>
            <person name="Macalady J."/>
            <person name="Amend J."/>
        </authorList>
    </citation>
    <scope>NUCLEOTIDE SEQUENCE</scope>
    <source>
        <strain evidence="9">RS19-109</strain>
    </source>
</reference>
<keyword evidence="5" id="KW-0238">DNA-binding</keyword>
<evidence type="ECO:0000256" key="5">
    <source>
        <dbReference type="ARBA" id="ARBA00023125"/>
    </source>
</evidence>
<keyword evidence="4" id="KW-0805">Transcription regulation</keyword>
<dbReference type="CDD" id="cd13835">
    <property type="entry name" value="IHF_A"/>
    <property type="match status" value="1"/>
</dbReference>
<dbReference type="GO" id="GO:0006417">
    <property type="term" value="P:regulation of translation"/>
    <property type="evidence" value="ECO:0007669"/>
    <property type="project" value="UniProtKB-KW"/>
</dbReference>
<dbReference type="GO" id="GO:0005829">
    <property type="term" value="C:cytosol"/>
    <property type="evidence" value="ECO:0007669"/>
    <property type="project" value="TreeGrafter"/>
</dbReference>
<dbReference type="GO" id="GO:0009893">
    <property type="term" value="P:positive regulation of metabolic process"/>
    <property type="evidence" value="ECO:0007669"/>
    <property type="project" value="UniProtKB-ARBA"/>
</dbReference>
<dbReference type="Gene3D" id="4.10.520.10">
    <property type="entry name" value="IHF-like DNA-binding proteins"/>
    <property type="match status" value="1"/>
</dbReference>
<dbReference type="InterPro" id="IPR005684">
    <property type="entry name" value="IHF_alpha"/>
</dbReference>
<comment type="caution">
    <text evidence="9">The sequence shown here is derived from an EMBL/GenBank/DDBJ whole genome shotgun (WGS) entry which is preliminary data.</text>
</comment>
<dbReference type="GO" id="GO:0006355">
    <property type="term" value="P:regulation of DNA-templated transcription"/>
    <property type="evidence" value="ECO:0007669"/>
    <property type="project" value="InterPro"/>
</dbReference>
<dbReference type="Proteomes" id="UP001154240">
    <property type="component" value="Unassembled WGS sequence"/>
</dbReference>
<evidence type="ECO:0000256" key="4">
    <source>
        <dbReference type="ARBA" id="ARBA00023015"/>
    </source>
</evidence>
<dbReference type="GO" id="GO:0003677">
    <property type="term" value="F:DNA binding"/>
    <property type="evidence" value="ECO:0007669"/>
    <property type="project" value="UniProtKB-KW"/>
</dbReference>
<dbReference type="PRINTS" id="PR01727">
    <property type="entry name" value="DNABINDINGHU"/>
</dbReference>
<keyword evidence="3" id="KW-0810">Translation regulation</keyword>
<evidence type="ECO:0000256" key="8">
    <source>
        <dbReference type="RuleBase" id="RU003939"/>
    </source>
</evidence>
<dbReference type="SUPFAM" id="SSF47729">
    <property type="entry name" value="IHF-like DNA-binding proteins"/>
    <property type="match status" value="1"/>
</dbReference>
<dbReference type="SMART" id="SM00411">
    <property type="entry name" value="BHL"/>
    <property type="match status" value="1"/>
</dbReference>
<dbReference type="RefSeq" id="WP_307633035.1">
    <property type="nucleotide sequence ID" value="NZ_JAPHEH010000001.1"/>
</dbReference>
<organism evidence="9 10">
    <name type="scientific">Thiovibrio frasassiensis</name>
    <dbReference type="NCBI Taxonomy" id="2984131"/>
    <lineage>
        <taxon>Bacteria</taxon>
        <taxon>Pseudomonadati</taxon>
        <taxon>Thermodesulfobacteriota</taxon>
        <taxon>Desulfobulbia</taxon>
        <taxon>Desulfobulbales</taxon>
        <taxon>Thiovibrionaceae</taxon>
        <taxon>Thiovibrio</taxon>
    </lineage>
</organism>
<evidence type="ECO:0000313" key="9">
    <source>
        <dbReference type="EMBL" id="MDG4476066.1"/>
    </source>
</evidence>
<protein>
    <recommendedName>
        <fullName evidence="2">Integration host factor subunit alpha</fullName>
    </recommendedName>
</protein>
<evidence type="ECO:0000256" key="2">
    <source>
        <dbReference type="ARBA" id="ARBA00018329"/>
    </source>
</evidence>
<dbReference type="InterPro" id="IPR000119">
    <property type="entry name" value="Hist_DNA-bd"/>
</dbReference>
<dbReference type="EMBL" id="JAPHEH010000001">
    <property type="protein sequence ID" value="MDG4476066.1"/>
    <property type="molecule type" value="Genomic_DNA"/>
</dbReference>
<accession>A0A9X4MGT9</accession>